<evidence type="ECO:0000313" key="2">
    <source>
        <dbReference type="EMBL" id="MCR8875085.1"/>
    </source>
</evidence>
<comment type="caution">
    <text evidence="2">The sequence shown here is derived from an EMBL/GenBank/DDBJ whole genome shotgun (WGS) entry which is preliminary data.</text>
</comment>
<feature type="region of interest" description="Disordered" evidence="1">
    <location>
        <begin position="139"/>
        <end position="177"/>
    </location>
</feature>
<feature type="compositionally biased region" description="Basic and acidic residues" evidence="1">
    <location>
        <begin position="166"/>
        <end position="177"/>
    </location>
</feature>
<organism evidence="2 3">
    <name type="scientific">Phocaeicola barnesiae</name>
    <dbReference type="NCBI Taxonomy" id="376804"/>
    <lineage>
        <taxon>Bacteria</taxon>
        <taxon>Pseudomonadati</taxon>
        <taxon>Bacteroidota</taxon>
        <taxon>Bacteroidia</taxon>
        <taxon>Bacteroidales</taxon>
        <taxon>Bacteroidaceae</taxon>
        <taxon>Phocaeicola</taxon>
    </lineage>
</organism>
<name>A0AAW5NAY0_9BACT</name>
<reference evidence="2 3" key="1">
    <citation type="submission" date="2022-08" db="EMBL/GenBank/DDBJ databases">
        <authorList>
            <person name="Zeman M."/>
            <person name="Kubasova T."/>
        </authorList>
    </citation>
    <scope>NUCLEOTIDE SEQUENCE [LARGE SCALE GENOMIC DNA]</scope>
    <source>
        <strain evidence="2 3">ET62</strain>
    </source>
</reference>
<dbReference type="EMBL" id="JANRHJ010000019">
    <property type="protein sequence ID" value="MCR8875085.1"/>
    <property type="molecule type" value="Genomic_DNA"/>
</dbReference>
<dbReference type="Proteomes" id="UP001204579">
    <property type="component" value="Unassembled WGS sequence"/>
</dbReference>
<protein>
    <submittedName>
        <fullName evidence="2">DUF177 domain-containing protein</fullName>
    </submittedName>
</protein>
<dbReference type="AlphaFoldDB" id="A0AAW5NAY0"/>
<accession>A0AAW5NAY0</accession>
<sequence length="177" mass="20051">MREDACSYEYELTNQFFTDIDASEIHKGQLNVQLKVKKSIGAYVLDFHITGSVTVPCDRCLSDLELPVDTENVLKVKLGAEFSDEDDMVIVPEEDGYINVAWFLYEFIELSLPMKHVHAPGKCNKGMMGVLKKHMTHAADDEEAPVFDDEENDLPDGGEETPTDPRWNELKKILDNN</sequence>
<dbReference type="InterPro" id="IPR003772">
    <property type="entry name" value="YceD"/>
</dbReference>
<keyword evidence="3" id="KW-1185">Reference proteome</keyword>
<proteinExistence type="predicted"/>
<evidence type="ECO:0000256" key="1">
    <source>
        <dbReference type="SAM" id="MobiDB-lite"/>
    </source>
</evidence>
<evidence type="ECO:0000313" key="3">
    <source>
        <dbReference type="Proteomes" id="UP001204579"/>
    </source>
</evidence>
<dbReference type="RefSeq" id="WP_235300842.1">
    <property type="nucleotide sequence ID" value="NZ_CALULB010000043.1"/>
</dbReference>
<gene>
    <name evidence="2" type="ORF">NW209_13865</name>
</gene>
<feature type="compositionally biased region" description="Acidic residues" evidence="1">
    <location>
        <begin position="140"/>
        <end position="162"/>
    </location>
</feature>
<dbReference type="Pfam" id="PF02620">
    <property type="entry name" value="YceD"/>
    <property type="match status" value="1"/>
</dbReference>